<feature type="domain" description="Bacterial phospholipase C C-terminal" evidence="5">
    <location>
        <begin position="635"/>
        <end position="743"/>
    </location>
</feature>
<dbReference type="InterPro" id="IPR007312">
    <property type="entry name" value="Phosphoesterase"/>
</dbReference>
<gene>
    <name evidence="6" type="ORF">SAMN05192529_12831</name>
</gene>
<dbReference type="GO" id="GO:0034480">
    <property type="term" value="F:phosphatidylcholine phospholipase C activity"/>
    <property type="evidence" value="ECO:0007669"/>
    <property type="project" value="UniProtKB-EC"/>
</dbReference>
<dbReference type="InterPro" id="IPR017767">
    <property type="entry name" value="PC-PLC"/>
</dbReference>
<sequence length="855" mass="96794">MDSRREFLKKAMLLSGAVGVASAVPASIKKALSIDPEEGSDFYQAEHIVILMQENRAFDHCFGALRGVRGFNDPRAITLPDSNPVWLQTNKKGETYAPFRFSIADSKITWMGSIPHSRASQVDADNLSKYDGWLEAKKSDNPQYKDMPLTLGHYIREDLPFNYAMADAFTICDQHYCSAMTSTWPNRLYLWSGTIREEKNSDSKTYIRNDIPWGEARWKTMPENLQELGISWKVYQNDLSSVGGYKGNERAWLSNFGCNPLEFLSQFNLRYQPGYLNTVQIRVEKLQSEIKELEGGLSNLQENSDKWDTARATIAKKKEVLADAQQQVGRWTRDRFEKLSDYQKGLYNNAFVINNQDPKYRDLVQLNYKDGGVKREVEVPAGDVLYQFRKDVDSGQLPTVSWLVPSQNFSDHPSAPWYGTWLTSEILDILTKNPEVWKKTIFILTYDENDGYFDHVPPYVAPDPENPMTGKVTSDIKETAAEQVRLKNELRDGINKKGARGGPIGLGFRVPMIIASPWSRGGKVCSQVLDHTSPLQFIEKFVAKKFGKQLHQATITDWRRAICGDLTAAFTKFEKAGKEKLPFLDRDQFVQRIYNAKFKDAPKGYKALDSNDIKTFKTNPGQSEWRPRQEPGSRPSLALPYELYAEGQLDKVGGSVTINMKAGNQIFADQSAGAPFMAYAHGGYLSWEAEKNNTRDFDPVRVWHFALTAGNSLQHSWPLNGFQKEQYDLRLYGPNGFYRGLKGSLKDPGLTISLSYETKRMMTRSLTGNLIIKISNTDRTFSHELEIVDKAYGKSPIKRRIAQQGNAELVMDVKNSGGWYDFVIKVSGNDSFERHFAGRVETGKESVSDAQLGSV</sequence>
<dbReference type="EMBL" id="FNQY01000028">
    <property type="protein sequence ID" value="SEA56279.1"/>
    <property type="molecule type" value="Genomic_DNA"/>
</dbReference>
<evidence type="ECO:0000256" key="3">
    <source>
        <dbReference type="ARBA" id="ARBA00022801"/>
    </source>
</evidence>
<dbReference type="InterPro" id="IPR008475">
    <property type="entry name" value="PLipase_C_C"/>
</dbReference>
<evidence type="ECO:0000313" key="7">
    <source>
        <dbReference type="Proteomes" id="UP000199041"/>
    </source>
</evidence>
<keyword evidence="4" id="KW-0175">Coiled coil</keyword>
<keyword evidence="3" id="KW-0378">Hydrolase</keyword>
<evidence type="ECO:0000256" key="2">
    <source>
        <dbReference type="ARBA" id="ARBA00012018"/>
    </source>
</evidence>
<dbReference type="Pfam" id="PF04185">
    <property type="entry name" value="Phosphoesterase"/>
    <property type="match status" value="2"/>
</dbReference>
<dbReference type="Pfam" id="PF05506">
    <property type="entry name" value="PLipase_C_C"/>
    <property type="match status" value="2"/>
</dbReference>
<dbReference type="AlphaFoldDB" id="A0A1H4C7F4"/>
<comment type="similarity">
    <text evidence="1">Belongs to the bacterial phospholipase C family.</text>
</comment>
<dbReference type="InterPro" id="IPR006311">
    <property type="entry name" value="TAT_signal"/>
</dbReference>
<dbReference type="NCBIfam" id="TIGR03396">
    <property type="entry name" value="PC_PLC"/>
    <property type="match status" value="1"/>
</dbReference>
<protein>
    <recommendedName>
        <fullName evidence="2">phospholipase C</fullName>
        <ecNumber evidence="2">3.1.4.3</ecNumber>
    </recommendedName>
</protein>
<dbReference type="GO" id="GO:0016042">
    <property type="term" value="P:lipid catabolic process"/>
    <property type="evidence" value="ECO:0007669"/>
    <property type="project" value="InterPro"/>
</dbReference>
<dbReference type="STRING" id="551991.SAMN05192529_12831"/>
<feature type="domain" description="Bacterial phospholipase C C-terminal" evidence="5">
    <location>
        <begin position="753"/>
        <end position="839"/>
    </location>
</feature>
<feature type="coiled-coil region" evidence="4">
    <location>
        <begin position="276"/>
        <end position="303"/>
    </location>
</feature>
<dbReference type="PANTHER" id="PTHR31956:SF1">
    <property type="entry name" value="NON-SPECIFIC PHOSPHOLIPASE C1"/>
    <property type="match status" value="1"/>
</dbReference>
<dbReference type="PANTHER" id="PTHR31956">
    <property type="entry name" value="NON-SPECIFIC PHOSPHOLIPASE C4-RELATED"/>
    <property type="match status" value="1"/>
</dbReference>
<evidence type="ECO:0000256" key="1">
    <source>
        <dbReference type="ARBA" id="ARBA00009717"/>
    </source>
</evidence>
<reference evidence="6 7" key="1">
    <citation type="submission" date="2016-10" db="EMBL/GenBank/DDBJ databases">
        <authorList>
            <person name="de Groot N.N."/>
        </authorList>
    </citation>
    <scope>NUCLEOTIDE SEQUENCE [LARGE SCALE GENOMIC DNA]</scope>
    <source>
        <strain evidence="6 7">Vu-144</strain>
    </source>
</reference>
<evidence type="ECO:0000313" key="6">
    <source>
        <dbReference type="EMBL" id="SEA56279.1"/>
    </source>
</evidence>
<dbReference type="OrthoDB" id="980947at2"/>
<dbReference type="PROSITE" id="PS51318">
    <property type="entry name" value="TAT"/>
    <property type="match status" value="1"/>
</dbReference>
<keyword evidence="7" id="KW-1185">Reference proteome</keyword>
<dbReference type="SUPFAM" id="SSF53649">
    <property type="entry name" value="Alkaline phosphatase-like"/>
    <property type="match status" value="1"/>
</dbReference>
<organism evidence="6 7">
    <name type="scientific">Arachidicoccus rhizosphaerae</name>
    <dbReference type="NCBI Taxonomy" id="551991"/>
    <lineage>
        <taxon>Bacteria</taxon>
        <taxon>Pseudomonadati</taxon>
        <taxon>Bacteroidota</taxon>
        <taxon>Chitinophagia</taxon>
        <taxon>Chitinophagales</taxon>
        <taxon>Chitinophagaceae</taxon>
        <taxon>Arachidicoccus</taxon>
    </lineage>
</organism>
<name>A0A1H4C7F4_9BACT</name>
<dbReference type="InterPro" id="IPR017850">
    <property type="entry name" value="Alkaline_phosphatase_core_sf"/>
</dbReference>
<accession>A0A1H4C7F4</accession>
<dbReference type="Proteomes" id="UP000199041">
    <property type="component" value="Unassembled WGS sequence"/>
</dbReference>
<dbReference type="Gene3D" id="3.40.720.10">
    <property type="entry name" value="Alkaline Phosphatase, subunit A"/>
    <property type="match status" value="2"/>
</dbReference>
<evidence type="ECO:0000259" key="5">
    <source>
        <dbReference type="Pfam" id="PF05506"/>
    </source>
</evidence>
<proteinExistence type="inferred from homology"/>
<dbReference type="EC" id="3.1.4.3" evidence="2"/>
<evidence type="ECO:0000256" key="4">
    <source>
        <dbReference type="SAM" id="Coils"/>
    </source>
</evidence>